<keyword evidence="3" id="KW-1185">Reference proteome</keyword>
<sequence>MQNQAQQHQAQQHQLQLKEGQILSWTADHVQLLSVHAGLVWLTVSNDSFDYWLSPGMQLHLPPAQKVVVESWGTSSTLHLQSVQINSAEMPSASMNNQPGVAKAGELACR</sequence>
<dbReference type="InterPro" id="IPR021317">
    <property type="entry name" value="DUF2917"/>
</dbReference>
<dbReference type="RefSeq" id="WP_186881660.1">
    <property type="nucleotide sequence ID" value="NZ_JACOGG010000012.1"/>
</dbReference>
<evidence type="ECO:0000313" key="3">
    <source>
        <dbReference type="Proteomes" id="UP000612361"/>
    </source>
</evidence>
<dbReference type="Pfam" id="PF11142">
    <property type="entry name" value="DUF2917"/>
    <property type="match status" value="1"/>
</dbReference>
<protein>
    <submittedName>
        <fullName evidence="2">DUF2917 domain-containing protein</fullName>
    </submittedName>
</protein>
<dbReference type="Proteomes" id="UP000612361">
    <property type="component" value="Unassembled WGS sequence"/>
</dbReference>
<feature type="compositionally biased region" description="Polar residues" evidence="1">
    <location>
        <begin position="90"/>
        <end position="99"/>
    </location>
</feature>
<reference evidence="2" key="1">
    <citation type="submission" date="2020-08" db="EMBL/GenBank/DDBJ databases">
        <title>Novel species isolated from subtropical streams in China.</title>
        <authorList>
            <person name="Lu H."/>
        </authorList>
    </citation>
    <scope>NUCLEOTIDE SEQUENCE</scope>
    <source>
        <strain evidence="2">CY7W</strain>
    </source>
</reference>
<gene>
    <name evidence="2" type="ORF">H8K47_12045</name>
</gene>
<name>A0A923L021_9BURK</name>
<dbReference type="EMBL" id="JACOGG010000012">
    <property type="protein sequence ID" value="MBC3936096.1"/>
    <property type="molecule type" value="Genomic_DNA"/>
</dbReference>
<feature type="region of interest" description="Disordered" evidence="1">
    <location>
        <begin position="90"/>
        <end position="110"/>
    </location>
</feature>
<organism evidence="2 3">
    <name type="scientific">Undibacterium rugosum</name>
    <dbReference type="NCBI Taxonomy" id="2762291"/>
    <lineage>
        <taxon>Bacteria</taxon>
        <taxon>Pseudomonadati</taxon>
        <taxon>Pseudomonadota</taxon>
        <taxon>Betaproteobacteria</taxon>
        <taxon>Burkholderiales</taxon>
        <taxon>Oxalobacteraceae</taxon>
        <taxon>Undibacterium</taxon>
    </lineage>
</organism>
<comment type="caution">
    <text evidence="2">The sequence shown here is derived from an EMBL/GenBank/DDBJ whole genome shotgun (WGS) entry which is preliminary data.</text>
</comment>
<evidence type="ECO:0000256" key="1">
    <source>
        <dbReference type="SAM" id="MobiDB-lite"/>
    </source>
</evidence>
<evidence type="ECO:0000313" key="2">
    <source>
        <dbReference type="EMBL" id="MBC3936096.1"/>
    </source>
</evidence>
<proteinExistence type="predicted"/>
<accession>A0A923L021</accession>
<dbReference type="AlphaFoldDB" id="A0A923L021"/>